<keyword evidence="9" id="KW-1185">Reference proteome</keyword>
<dbReference type="PANTHER" id="PTHR33452:SF1">
    <property type="entry name" value="INNER MEMBRANE PROTEIN YPHA-RELATED"/>
    <property type="match status" value="1"/>
</dbReference>
<evidence type="ECO:0000256" key="6">
    <source>
        <dbReference type="ARBA" id="ARBA00023136"/>
    </source>
</evidence>
<dbReference type="EMBL" id="JBHSQO010000063">
    <property type="protein sequence ID" value="MFC6094421.1"/>
    <property type="molecule type" value="Genomic_DNA"/>
</dbReference>
<feature type="transmembrane region" description="Helical" evidence="7">
    <location>
        <begin position="111"/>
        <end position="131"/>
    </location>
</feature>
<evidence type="ECO:0000256" key="7">
    <source>
        <dbReference type="SAM" id="Phobius"/>
    </source>
</evidence>
<dbReference type="InterPro" id="IPR032808">
    <property type="entry name" value="DoxX"/>
</dbReference>
<proteinExistence type="inferred from homology"/>
<comment type="subcellular location">
    <subcellularLocation>
        <location evidence="1">Cell membrane</location>
        <topology evidence="1">Multi-pass membrane protein</topology>
    </subcellularLocation>
</comment>
<organism evidence="8 9">
    <name type="scientific">Saccharothrix lopnurensis</name>
    <dbReference type="NCBI Taxonomy" id="1670621"/>
    <lineage>
        <taxon>Bacteria</taxon>
        <taxon>Bacillati</taxon>
        <taxon>Actinomycetota</taxon>
        <taxon>Actinomycetes</taxon>
        <taxon>Pseudonocardiales</taxon>
        <taxon>Pseudonocardiaceae</taxon>
        <taxon>Saccharothrix</taxon>
    </lineage>
</organism>
<evidence type="ECO:0000256" key="5">
    <source>
        <dbReference type="ARBA" id="ARBA00022989"/>
    </source>
</evidence>
<evidence type="ECO:0000256" key="2">
    <source>
        <dbReference type="ARBA" id="ARBA00006679"/>
    </source>
</evidence>
<protein>
    <submittedName>
        <fullName evidence="8">DoxX family protein</fullName>
    </submittedName>
</protein>
<sequence>MIKDVAALIGRTGLGVVFIAHGWQKVVESGMDGTAAGFAAMGVPLPTLSAWFTAVVELVGGALLILGVATPVVGALLAFAMLGALLAFAMLGALVIVHLPNGLLGQGGYEYVLVLAAASLAIGFNPGSLSVTRPARARQPQPA</sequence>
<feature type="transmembrane region" description="Helical" evidence="7">
    <location>
        <begin position="48"/>
        <end position="69"/>
    </location>
</feature>
<dbReference type="InterPro" id="IPR051907">
    <property type="entry name" value="DoxX-like_oxidoreductase"/>
</dbReference>
<evidence type="ECO:0000256" key="4">
    <source>
        <dbReference type="ARBA" id="ARBA00022692"/>
    </source>
</evidence>
<evidence type="ECO:0000313" key="8">
    <source>
        <dbReference type="EMBL" id="MFC6094421.1"/>
    </source>
</evidence>
<keyword evidence="6 7" id="KW-0472">Membrane</keyword>
<dbReference type="Proteomes" id="UP001596220">
    <property type="component" value="Unassembled WGS sequence"/>
</dbReference>
<comment type="caution">
    <text evidence="8">The sequence shown here is derived from an EMBL/GenBank/DDBJ whole genome shotgun (WGS) entry which is preliminary data.</text>
</comment>
<keyword evidence="3" id="KW-1003">Cell membrane</keyword>
<name>A0ABW1PHH5_9PSEU</name>
<feature type="transmembrane region" description="Helical" evidence="7">
    <location>
        <begin position="76"/>
        <end position="99"/>
    </location>
</feature>
<evidence type="ECO:0000313" key="9">
    <source>
        <dbReference type="Proteomes" id="UP001596220"/>
    </source>
</evidence>
<keyword evidence="4 7" id="KW-0812">Transmembrane</keyword>
<evidence type="ECO:0000256" key="1">
    <source>
        <dbReference type="ARBA" id="ARBA00004651"/>
    </source>
</evidence>
<comment type="similarity">
    <text evidence="2">Belongs to the DoxX family.</text>
</comment>
<evidence type="ECO:0000256" key="3">
    <source>
        <dbReference type="ARBA" id="ARBA00022475"/>
    </source>
</evidence>
<reference evidence="9" key="1">
    <citation type="journal article" date="2019" name="Int. J. Syst. Evol. Microbiol.">
        <title>The Global Catalogue of Microorganisms (GCM) 10K type strain sequencing project: providing services to taxonomists for standard genome sequencing and annotation.</title>
        <authorList>
            <consortium name="The Broad Institute Genomics Platform"/>
            <consortium name="The Broad Institute Genome Sequencing Center for Infectious Disease"/>
            <person name="Wu L."/>
            <person name="Ma J."/>
        </authorList>
    </citation>
    <scope>NUCLEOTIDE SEQUENCE [LARGE SCALE GENOMIC DNA]</scope>
    <source>
        <strain evidence="9">CGMCC 4.7246</strain>
    </source>
</reference>
<dbReference type="PANTHER" id="PTHR33452">
    <property type="entry name" value="OXIDOREDUCTASE CATD-RELATED"/>
    <property type="match status" value="1"/>
</dbReference>
<keyword evidence="5 7" id="KW-1133">Transmembrane helix</keyword>
<dbReference type="RefSeq" id="WP_380642653.1">
    <property type="nucleotide sequence ID" value="NZ_JBHSQO010000063.1"/>
</dbReference>
<dbReference type="Pfam" id="PF07681">
    <property type="entry name" value="DoxX"/>
    <property type="match status" value="1"/>
</dbReference>
<accession>A0ABW1PHH5</accession>
<gene>
    <name evidence="8" type="ORF">ACFP3R_34585</name>
</gene>